<keyword evidence="1" id="KW-0732">Signal</keyword>
<gene>
    <name evidence="2" type="ORF">AUJ22_01850</name>
</gene>
<proteinExistence type="predicted"/>
<comment type="caution">
    <text evidence="2">The sequence shown here is derived from an EMBL/GenBank/DDBJ whole genome shotgun (WGS) entry which is preliminary data.</text>
</comment>
<reference evidence="2 3" key="1">
    <citation type="journal article" date="2016" name="Environ. Microbiol.">
        <title>Genomic resolution of a cold subsurface aquifer community provides metabolic insights for novel microbes adapted to high CO concentrations.</title>
        <authorList>
            <person name="Probst A.J."/>
            <person name="Castelle C.J."/>
            <person name="Singh A."/>
            <person name="Brown C.T."/>
            <person name="Anantharaman K."/>
            <person name="Sharon I."/>
            <person name="Hug L.A."/>
            <person name="Burstein D."/>
            <person name="Emerson J.B."/>
            <person name="Thomas B.C."/>
            <person name="Banfield J.F."/>
        </authorList>
    </citation>
    <scope>NUCLEOTIDE SEQUENCE [LARGE SCALE GENOMIC DNA]</scope>
    <source>
        <strain evidence="2">CG1_02_31_12</strain>
    </source>
</reference>
<dbReference type="Proteomes" id="UP000185769">
    <property type="component" value="Unassembled WGS sequence"/>
</dbReference>
<evidence type="ECO:0000313" key="2">
    <source>
        <dbReference type="EMBL" id="OIO29200.1"/>
    </source>
</evidence>
<dbReference type="AlphaFoldDB" id="A0A1J4UZT8"/>
<protein>
    <submittedName>
        <fullName evidence="2">Uncharacterized protein</fullName>
    </submittedName>
</protein>
<dbReference type="STRING" id="1805280.AUJ22_01850"/>
<organism evidence="2 3">
    <name type="scientific">Candidatus Nomurabacteria bacterium CG1_02_31_12</name>
    <dbReference type="NCBI Taxonomy" id="1805280"/>
    <lineage>
        <taxon>Bacteria</taxon>
        <taxon>Candidatus Nomuraibacteriota</taxon>
    </lineage>
</organism>
<name>A0A1J4UZT8_9BACT</name>
<feature type="signal peptide" evidence="1">
    <location>
        <begin position="1"/>
        <end position="26"/>
    </location>
</feature>
<evidence type="ECO:0000256" key="1">
    <source>
        <dbReference type="SAM" id="SignalP"/>
    </source>
</evidence>
<evidence type="ECO:0000313" key="3">
    <source>
        <dbReference type="Proteomes" id="UP000185769"/>
    </source>
</evidence>
<dbReference type="EMBL" id="MNVM01000031">
    <property type="protein sequence ID" value="OIO29200.1"/>
    <property type="molecule type" value="Genomic_DNA"/>
</dbReference>
<accession>A0A1J4UZT8</accession>
<feature type="chain" id="PRO_5012543268" evidence="1">
    <location>
        <begin position="27"/>
        <end position="223"/>
    </location>
</feature>
<sequence length="223" mass="25741">MNKRLVLFVSLLFVFGLMISMQNVFAQSGDGFVTKHVYKGWNLLGNGEDFPRPLMDKAQYILGYAPIVNKYFKIKPESPEEREKFQNEIKSVWPGGDLNKYEKYVRGSYWFYYPEAGDVSYRVGNIQKELFSMLAGWNFKYITWDMVGKNFNDITGNCNVKKAYTYDALKAEEGYTPWESLLGFYFDSQKGKDAVGHGMIINVEKDCQFSLKDTTPIIPQLPN</sequence>